<evidence type="ECO:0000313" key="2">
    <source>
        <dbReference type="Proteomes" id="UP001177260"/>
    </source>
</evidence>
<dbReference type="EMBL" id="JAOPJF010000076">
    <property type="protein sequence ID" value="KAK1140745.1"/>
    <property type="molecule type" value="Genomic_DNA"/>
</dbReference>
<evidence type="ECO:0000313" key="1">
    <source>
        <dbReference type="EMBL" id="KAK1140745.1"/>
    </source>
</evidence>
<gene>
    <name evidence="1" type="ORF">N8T08_009946</name>
</gene>
<protein>
    <submittedName>
        <fullName evidence="1">Uncharacterized protein</fullName>
    </submittedName>
</protein>
<keyword evidence="2" id="KW-1185">Reference proteome</keyword>
<organism evidence="1 2">
    <name type="scientific">Aspergillus melleus</name>
    <dbReference type="NCBI Taxonomy" id="138277"/>
    <lineage>
        <taxon>Eukaryota</taxon>
        <taxon>Fungi</taxon>
        <taxon>Dikarya</taxon>
        <taxon>Ascomycota</taxon>
        <taxon>Pezizomycotina</taxon>
        <taxon>Eurotiomycetes</taxon>
        <taxon>Eurotiomycetidae</taxon>
        <taxon>Eurotiales</taxon>
        <taxon>Aspergillaceae</taxon>
        <taxon>Aspergillus</taxon>
        <taxon>Aspergillus subgen. Circumdati</taxon>
    </lineage>
</organism>
<name>A0ACC3AT70_9EURO</name>
<proteinExistence type="predicted"/>
<reference evidence="1 2" key="1">
    <citation type="journal article" date="2023" name="ACS Omega">
        <title>Identification of the Neoaspergillic Acid Biosynthesis Gene Cluster by Establishing an In Vitro CRISPR-Ribonucleoprotein Genetic System in Aspergillus melleus.</title>
        <authorList>
            <person name="Yuan B."/>
            <person name="Grau M.F."/>
            <person name="Murata R.M."/>
            <person name="Torok T."/>
            <person name="Venkateswaran K."/>
            <person name="Stajich J.E."/>
            <person name="Wang C.C.C."/>
        </authorList>
    </citation>
    <scope>NUCLEOTIDE SEQUENCE [LARGE SCALE GENOMIC DNA]</scope>
    <source>
        <strain evidence="1 2">IMV 1140</strain>
    </source>
</reference>
<accession>A0ACC3AT70</accession>
<comment type="caution">
    <text evidence="1">The sequence shown here is derived from an EMBL/GenBank/DDBJ whole genome shotgun (WGS) entry which is preliminary data.</text>
</comment>
<sequence length="418" mass="43903">METLDKAWHTAADTLKSEINSYQSQKHWTEYGKEEPLSGVQGKGTPTDPYDAGNRDEQPGAPTGQQNTAVVPEALVSTADDVVPGLKPFTNGSLDSRTDSVPSGNKFVGVMDPPEQRTQPPPPSLTSPTTGRASSVAAGLDGRDSMAASAAMATATAGGSGTNRVKENGVKVEDVSPSAAAAQVPRMPQYSQKSQNPITSTKSFSQTPTTMGKTEDTQKAPSKVTNINDQSATVPPTTFGSQTSNKEDDSRRLSLQKDKYTGAEMSKRQSLLESRPPGTLAGGNQGGSVDEGKDYINNNAAGLSTSGTPGIPSRPAATSKASEEALKGPQCSAKPPYDFEKQLDDPAGRRKSKSKSSHKKSNSTGDANSSKPTEKTPSSEASTKSGSKNGSKNGLHNTMSHMKEKLEKVVHRGHQSNK</sequence>
<dbReference type="Proteomes" id="UP001177260">
    <property type="component" value="Unassembled WGS sequence"/>
</dbReference>